<dbReference type="Pfam" id="PF00069">
    <property type="entry name" value="Pkinase"/>
    <property type="match status" value="1"/>
</dbReference>
<comment type="caution">
    <text evidence="8">The sequence shown here is derived from an EMBL/GenBank/DDBJ whole genome shotgun (WGS) entry which is preliminary data.</text>
</comment>
<dbReference type="AlphaFoldDB" id="K0QYI8"/>
<accession>K0QYI8</accession>
<dbReference type="EMBL" id="AGNL01050568">
    <property type="protein sequence ID" value="EJK43840.1"/>
    <property type="molecule type" value="Genomic_DNA"/>
</dbReference>
<dbReference type="InterPro" id="IPR008271">
    <property type="entry name" value="Ser/Thr_kinase_AS"/>
</dbReference>
<feature type="region of interest" description="Disordered" evidence="6">
    <location>
        <begin position="618"/>
        <end position="661"/>
    </location>
</feature>
<evidence type="ECO:0000256" key="5">
    <source>
        <dbReference type="ARBA" id="ARBA00022840"/>
    </source>
</evidence>
<dbReference type="Gene3D" id="1.10.510.10">
    <property type="entry name" value="Transferase(Phosphotransferase) domain 1"/>
    <property type="match status" value="1"/>
</dbReference>
<dbReference type="InterPro" id="IPR050205">
    <property type="entry name" value="CDPK_Ser/Thr_kinases"/>
</dbReference>
<keyword evidence="1" id="KW-0723">Serine/threonine-protein kinase</keyword>
<evidence type="ECO:0000313" key="9">
    <source>
        <dbReference type="Proteomes" id="UP000266841"/>
    </source>
</evidence>
<evidence type="ECO:0000259" key="7">
    <source>
        <dbReference type="PROSITE" id="PS50011"/>
    </source>
</evidence>
<dbReference type="SMART" id="SM00220">
    <property type="entry name" value="S_TKc"/>
    <property type="match status" value="1"/>
</dbReference>
<keyword evidence="5" id="KW-0067">ATP-binding</keyword>
<dbReference type="GO" id="GO:0005524">
    <property type="term" value="F:ATP binding"/>
    <property type="evidence" value="ECO:0007669"/>
    <property type="project" value="UniProtKB-KW"/>
</dbReference>
<dbReference type="Gene3D" id="3.30.200.20">
    <property type="entry name" value="Phosphorylase Kinase, domain 1"/>
    <property type="match status" value="1"/>
</dbReference>
<evidence type="ECO:0000256" key="2">
    <source>
        <dbReference type="ARBA" id="ARBA00022679"/>
    </source>
</evidence>
<sequence>MESVSEVAPGRARRPSAFRLAQQTLWMVSVESARAPARLGQPPRPPEGHVGTGTGPPLDCAAAALLDREESAPSPSACLRAKMVLILTRKNERDTMGCMASKPDYIESAAGGEKEYLTNYVEGKTLGQGEFGVVKLVTDVREKDSANAKPKACKYLKKGYVFKDNTLYAPVKRSVLEGEVDILRRLDGKCYCLRLCDVYESPSQIYMITGEGFSSGSEFASCQQSNLEEQLSKLSRILRGWGDDVSILPWVSKAFQDTSGLRTEDVSRISYELWSAVDHCAKNKVLHRDIKPENIMFVDSNRSSQLRLIDFGSGRCDELEQAPGNEVDRYTTFAGSAFYISPEMFQHSYTNKTDVWSAGAALYVLVAGYPADQLQLVFDKLQSTKPNRLKSLPNMPSNMPESFYEMLEGALQYRHKSRSEAGALMKGEFSQFHIELSKEAGSGGAISIHEVAQEAAEQGDTVPEMSTSKSRRTTSVVLEGSVKRHNAYLGYQKFERSLTTMQMNQKKSASMGSDISDEKKEEAPEVEKGNAAKLQVVTIKELMSVLTSMEMVDERERVDVIKMIQGLRGFMFYETFAYHVAALRQLINEKENQKERRKAGLVKGDMLNMSVHGSRVFANAKKQDGSRSGKGNKFFSADLDGSQPGAAPDTAILPAQLVDDE</sequence>
<evidence type="ECO:0000256" key="6">
    <source>
        <dbReference type="SAM" id="MobiDB-lite"/>
    </source>
</evidence>
<dbReference type="InterPro" id="IPR000719">
    <property type="entry name" value="Prot_kinase_dom"/>
</dbReference>
<dbReference type="PROSITE" id="PS00108">
    <property type="entry name" value="PROTEIN_KINASE_ST"/>
    <property type="match status" value="1"/>
</dbReference>
<protein>
    <recommendedName>
        <fullName evidence="7">Protein kinase domain-containing protein</fullName>
    </recommendedName>
</protein>
<feature type="compositionally biased region" description="Polar residues" evidence="6">
    <location>
        <begin position="504"/>
        <end position="513"/>
    </location>
</feature>
<feature type="region of interest" description="Disordered" evidence="6">
    <location>
        <begin position="36"/>
        <end position="56"/>
    </location>
</feature>
<proteinExistence type="predicted"/>
<keyword evidence="9" id="KW-1185">Reference proteome</keyword>
<keyword evidence="3" id="KW-0547">Nucleotide-binding</keyword>
<dbReference type="PROSITE" id="PS50011">
    <property type="entry name" value="PROTEIN_KINASE_DOM"/>
    <property type="match status" value="1"/>
</dbReference>
<evidence type="ECO:0000313" key="8">
    <source>
        <dbReference type="EMBL" id="EJK43840.1"/>
    </source>
</evidence>
<evidence type="ECO:0000256" key="1">
    <source>
        <dbReference type="ARBA" id="ARBA00022527"/>
    </source>
</evidence>
<dbReference type="eggNOG" id="KOG0032">
    <property type="taxonomic scope" value="Eukaryota"/>
</dbReference>
<feature type="domain" description="Protein kinase" evidence="7">
    <location>
        <begin position="120"/>
        <end position="436"/>
    </location>
</feature>
<dbReference type="GO" id="GO:0004674">
    <property type="term" value="F:protein serine/threonine kinase activity"/>
    <property type="evidence" value="ECO:0007669"/>
    <property type="project" value="UniProtKB-KW"/>
</dbReference>
<keyword evidence="2" id="KW-0808">Transferase</keyword>
<feature type="compositionally biased region" description="Basic and acidic residues" evidence="6">
    <location>
        <begin position="516"/>
        <end position="527"/>
    </location>
</feature>
<name>K0QYI8_THAOC</name>
<reference evidence="8 9" key="1">
    <citation type="journal article" date="2012" name="Genome Biol.">
        <title>Genome and low-iron response of an oceanic diatom adapted to chronic iron limitation.</title>
        <authorList>
            <person name="Lommer M."/>
            <person name="Specht M."/>
            <person name="Roy A.S."/>
            <person name="Kraemer L."/>
            <person name="Andreson R."/>
            <person name="Gutowska M.A."/>
            <person name="Wolf J."/>
            <person name="Bergner S.V."/>
            <person name="Schilhabel M.B."/>
            <person name="Klostermeier U.C."/>
            <person name="Beiko R.G."/>
            <person name="Rosenstiel P."/>
            <person name="Hippler M."/>
            <person name="Laroche J."/>
        </authorList>
    </citation>
    <scope>NUCLEOTIDE SEQUENCE [LARGE SCALE GENOMIC DNA]</scope>
    <source>
        <strain evidence="8 9">CCMP1005</strain>
    </source>
</reference>
<evidence type="ECO:0000256" key="3">
    <source>
        <dbReference type="ARBA" id="ARBA00022741"/>
    </source>
</evidence>
<feature type="region of interest" description="Disordered" evidence="6">
    <location>
        <begin position="453"/>
        <end position="475"/>
    </location>
</feature>
<evidence type="ECO:0000256" key="4">
    <source>
        <dbReference type="ARBA" id="ARBA00022777"/>
    </source>
</evidence>
<feature type="region of interest" description="Disordered" evidence="6">
    <location>
        <begin position="504"/>
        <end position="527"/>
    </location>
</feature>
<dbReference type="OrthoDB" id="45105at2759"/>
<dbReference type="Proteomes" id="UP000266841">
    <property type="component" value="Unassembled WGS sequence"/>
</dbReference>
<gene>
    <name evidence="8" type="ORF">THAOC_37677</name>
</gene>
<keyword evidence="4" id="KW-0418">Kinase</keyword>
<dbReference type="InterPro" id="IPR011009">
    <property type="entry name" value="Kinase-like_dom_sf"/>
</dbReference>
<dbReference type="SUPFAM" id="SSF56112">
    <property type="entry name" value="Protein kinase-like (PK-like)"/>
    <property type="match status" value="1"/>
</dbReference>
<organism evidence="8 9">
    <name type="scientific">Thalassiosira oceanica</name>
    <name type="common">Marine diatom</name>
    <dbReference type="NCBI Taxonomy" id="159749"/>
    <lineage>
        <taxon>Eukaryota</taxon>
        <taxon>Sar</taxon>
        <taxon>Stramenopiles</taxon>
        <taxon>Ochrophyta</taxon>
        <taxon>Bacillariophyta</taxon>
        <taxon>Coscinodiscophyceae</taxon>
        <taxon>Thalassiosirophycidae</taxon>
        <taxon>Thalassiosirales</taxon>
        <taxon>Thalassiosiraceae</taxon>
        <taxon>Thalassiosira</taxon>
    </lineage>
</organism>
<dbReference type="PANTHER" id="PTHR24349">
    <property type="entry name" value="SERINE/THREONINE-PROTEIN KINASE"/>
    <property type="match status" value="1"/>
</dbReference>